<gene>
    <name evidence="3" type="ORF">DCF19_15880</name>
</gene>
<dbReference type="AlphaFoldDB" id="A0A2W4W2Y3"/>
<reference evidence="3 4" key="1">
    <citation type="submission" date="2018-04" db="EMBL/GenBank/DDBJ databases">
        <authorList>
            <person name="Go L.Y."/>
            <person name="Mitchell J.A."/>
        </authorList>
    </citation>
    <scope>NUCLEOTIDE SEQUENCE [LARGE SCALE GENOMIC DNA]</scope>
    <source>
        <strain evidence="3">ULC066bin1</strain>
    </source>
</reference>
<proteinExistence type="predicted"/>
<sequence>MTLTTDDPIEILKRKAVIFILGVMIVGGIIASFLHSLEAKTHPISLIIPPVTVVICLGTLIYLLKHPQKIYLAIKIILGWSSFIVVFPEYFFVIEAFLNPDKLLIDSLPPISSGIFLLTTSMIVFLRPKRLLGLIILLWVVIASPIVIYLIFHFQELKTPRGIDLIVTLVPAMGINIFLVTFYARLQDAFNQICMERFHFKEVSEKDALTGSFNRGAGEKILQNLIDQREQSIGIILCDIDRFKQVNDNYGHLIGDRVLQTIARCCQAHLRKQDILIRWGGEEFVIVVTGDSQQELENLAERLRFIVAEQQIPEVGRVTASFGVAILKPHENLIQLFARADRALYQAKDWGRNQVVLA</sequence>
<name>A0A2W4W2Y3_9CYAN</name>
<feature type="transmembrane region" description="Helical" evidence="1">
    <location>
        <begin position="164"/>
        <end position="184"/>
    </location>
</feature>
<dbReference type="GO" id="GO:0043709">
    <property type="term" value="P:cell adhesion involved in single-species biofilm formation"/>
    <property type="evidence" value="ECO:0007669"/>
    <property type="project" value="TreeGrafter"/>
</dbReference>
<feature type="transmembrane region" description="Helical" evidence="1">
    <location>
        <begin position="16"/>
        <end position="34"/>
    </location>
</feature>
<dbReference type="PROSITE" id="PS50887">
    <property type="entry name" value="GGDEF"/>
    <property type="match status" value="1"/>
</dbReference>
<dbReference type="PANTHER" id="PTHR45138">
    <property type="entry name" value="REGULATORY COMPONENTS OF SENSORY TRANSDUCTION SYSTEM"/>
    <property type="match status" value="1"/>
</dbReference>
<keyword evidence="1" id="KW-1133">Transmembrane helix</keyword>
<dbReference type="InterPro" id="IPR000160">
    <property type="entry name" value="GGDEF_dom"/>
</dbReference>
<feature type="transmembrane region" description="Helical" evidence="1">
    <location>
        <begin position="70"/>
        <end position="91"/>
    </location>
</feature>
<dbReference type="GO" id="GO:0052621">
    <property type="term" value="F:diguanylate cyclase activity"/>
    <property type="evidence" value="ECO:0007669"/>
    <property type="project" value="TreeGrafter"/>
</dbReference>
<dbReference type="NCBIfam" id="TIGR00254">
    <property type="entry name" value="GGDEF"/>
    <property type="match status" value="1"/>
</dbReference>
<dbReference type="EMBL" id="QBML01000022">
    <property type="protein sequence ID" value="PZO38680.1"/>
    <property type="molecule type" value="Genomic_DNA"/>
</dbReference>
<dbReference type="SUPFAM" id="SSF55073">
    <property type="entry name" value="Nucleotide cyclase"/>
    <property type="match status" value="1"/>
</dbReference>
<evidence type="ECO:0000313" key="4">
    <source>
        <dbReference type="Proteomes" id="UP000249467"/>
    </source>
</evidence>
<organism evidence="3 4">
    <name type="scientific">Pseudanabaena frigida</name>
    <dbReference type="NCBI Taxonomy" id="945775"/>
    <lineage>
        <taxon>Bacteria</taxon>
        <taxon>Bacillati</taxon>
        <taxon>Cyanobacteriota</taxon>
        <taxon>Cyanophyceae</taxon>
        <taxon>Pseudanabaenales</taxon>
        <taxon>Pseudanabaenaceae</taxon>
        <taxon>Pseudanabaena</taxon>
    </lineage>
</organism>
<evidence type="ECO:0000259" key="2">
    <source>
        <dbReference type="PROSITE" id="PS50887"/>
    </source>
</evidence>
<dbReference type="InterPro" id="IPR050469">
    <property type="entry name" value="Diguanylate_Cyclase"/>
</dbReference>
<dbReference type="SMART" id="SM00267">
    <property type="entry name" value="GGDEF"/>
    <property type="match status" value="1"/>
</dbReference>
<keyword evidence="1" id="KW-0472">Membrane</keyword>
<dbReference type="CDD" id="cd01949">
    <property type="entry name" value="GGDEF"/>
    <property type="match status" value="1"/>
</dbReference>
<dbReference type="GO" id="GO:0005886">
    <property type="term" value="C:plasma membrane"/>
    <property type="evidence" value="ECO:0007669"/>
    <property type="project" value="TreeGrafter"/>
</dbReference>
<feature type="domain" description="GGDEF" evidence="2">
    <location>
        <begin position="231"/>
        <end position="358"/>
    </location>
</feature>
<feature type="transmembrane region" description="Helical" evidence="1">
    <location>
        <begin position="131"/>
        <end position="152"/>
    </location>
</feature>
<dbReference type="Gene3D" id="3.30.70.270">
    <property type="match status" value="1"/>
</dbReference>
<accession>A0A2W4W2Y3</accession>
<feature type="transmembrane region" description="Helical" evidence="1">
    <location>
        <begin position="46"/>
        <end position="64"/>
    </location>
</feature>
<comment type="caution">
    <text evidence="3">The sequence shown here is derived from an EMBL/GenBank/DDBJ whole genome shotgun (WGS) entry which is preliminary data.</text>
</comment>
<dbReference type="PANTHER" id="PTHR45138:SF9">
    <property type="entry name" value="DIGUANYLATE CYCLASE DGCM-RELATED"/>
    <property type="match status" value="1"/>
</dbReference>
<dbReference type="Proteomes" id="UP000249467">
    <property type="component" value="Unassembled WGS sequence"/>
</dbReference>
<evidence type="ECO:0000313" key="3">
    <source>
        <dbReference type="EMBL" id="PZO38680.1"/>
    </source>
</evidence>
<dbReference type="GO" id="GO:1902201">
    <property type="term" value="P:negative regulation of bacterial-type flagellum-dependent cell motility"/>
    <property type="evidence" value="ECO:0007669"/>
    <property type="project" value="TreeGrafter"/>
</dbReference>
<feature type="transmembrane region" description="Helical" evidence="1">
    <location>
        <begin position="103"/>
        <end position="125"/>
    </location>
</feature>
<dbReference type="FunFam" id="3.30.70.270:FF:000001">
    <property type="entry name" value="Diguanylate cyclase domain protein"/>
    <property type="match status" value="1"/>
</dbReference>
<dbReference type="InterPro" id="IPR043128">
    <property type="entry name" value="Rev_trsase/Diguanyl_cyclase"/>
</dbReference>
<reference evidence="3 4" key="2">
    <citation type="submission" date="2018-06" db="EMBL/GenBank/DDBJ databases">
        <title>Metagenomic assembly of (sub)arctic Cyanobacteria and their associated microbiome from non-axenic cultures.</title>
        <authorList>
            <person name="Baurain D."/>
        </authorList>
    </citation>
    <scope>NUCLEOTIDE SEQUENCE [LARGE SCALE GENOMIC DNA]</scope>
    <source>
        <strain evidence="3">ULC066bin1</strain>
    </source>
</reference>
<keyword evidence="1" id="KW-0812">Transmembrane</keyword>
<dbReference type="Pfam" id="PF00990">
    <property type="entry name" value="GGDEF"/>
    <property type="match status" value="1"/>
</dbReference>
<evidence type="ECO:0000256" key="1">
    <source>
        <dbReference type="SAM" id="Phobius"/>
    </source>
</evidence>
<protein>
    <submittedName>
        <fullName evidence="3">GGDEF domain-containing protein</fullName>
    </submittedName>
</protein>
<dbReference type="InterPro" id="IPR029787">
    <property type="entry name" value="Nucleotide_cyclase"/>
</dbReference>